<dbReference type="SUPFAM" id="SSF51905">
    <property type="entry name" value="FAD/NAD(P)-binding domain"/>
    <property type="match status" value="1"/>
</dbReference>
<evidence type="ECO:0000313" key="5">
    <source>
        <dbReference type="Proteomes" id="UP000310477"/>
    </source>
</evidence>
<dbReference type="InterPro" id="IPR036188">
    <property type="entry name" value="FAD/NAD-bd_sf"/>
</dbReference>
<dbReference type="Pfam" id="PF07992">
    <property type="entry name" value="Pyr_redox_2"/>
    <property type="match status" value="1"/>
</dbReference>
<dbReference type="InterPro" id="IPR023753">
    <property type="entry name" value="FAD/NAD-binding_dom"/>
</dbReference>
<dbReference type="Gene3D" id="3.50.50.60">
    <property type="entry name" value="FAD/NAD(P)-binding domain"/>
    <property type="match status" value="2"/>
</dbReference>
<dbReference type="PRINTS" id="PR00469">
    <property type="entry name" value="PNDRDTASEII"/>
</dbReference>
<dbReference type="PANTHER" id="PTHR48105">
    <property type="entry name" value="THIOREDOXIN REDUCTASE 1-RELATED-RELATED"/>
    <property type="match status" value="1"/>
</dbReference>
<keyword evidence="5" id="KW-1185">Reference proteome</keyword>
<feature type="domain" description="FAD/NAD(P)-binding" evidence="3">
    <location>
        <begin position="7"/>
        <end position="286"/>
    </location>
</feature>
<evidence type="ECO:0000256" key="2">
    <source>
        <dbReference type="ARBA" id="ARBA00023002"/>
    </source>
</evidence>
<reference evidence="4 5" key="1">
    <citation type="submission" date="2019-04" db="EMBL/GenBank/DDBJ databases">
        <title>Pedobacter sp. AR-2-6 sp. nov., isolated from Arctic soil.</title>
        <authorList>
            <person name="Dahal R.H."/>
            <person name="Kim D.-U."/>
        </authorList>
    </citation>
    <scope>NUCLEOTIDE SEQUENCE [LARGE SCALE GENOMIC DNA]</scope>
    <source>
        <strain evidence="4 5">AR-2-6</strain>
    </source>
</reference>
<accession>A0A4U1C7L2</accession>
<evidence type="ECO:0000259" key="3">
    <source>
        <dbReference type="Pfam" id="PF07992"/>
    </source>
</evidence>
<dbReference type="GO" id="GO:0016491">
    <property type="term" value="F:oxidoreductase activity"/>
    <property type="evidence" value="ECO:0007669"/>
    <property type="project" value="UniProtKB-KW"/>
</dbReference>
<name>A0A4U1C7L2_9SPHI</name>
<keyword evidence="2" id="KW-0560">Oxidoreductase</keyword>
<evidence type="ECO:0000256" key="1">
    <source>
        <dbReference type="ARBA" id="ARBA00022630"/>
    </source>
</evidence>
<protein>
    <submittedName>
        <fullName evidence="4">NAD(P)/FAD-dependent oxidoreductase</fullName>
    </submittedName>
</protein>
<dbReference type="Proteomes" id="UP000310477">
    <property type="component" value="Unassembled WGS sequence"/>
</dbReference>
<sequence>MQKENIFDVIIVGGSYAGLSAAMSLGRSSRRVLIIDSGKPCNQQTPHSHNFLTRDGETPANLAAIAKAQVLAYPTVKMINAFAESAAKTNLGFEVSTADHQKFLSKKLVLATGVKDIFPNIIGFAKCWGISVLHCPYCHGYEVKGKKLGVIANGEIGFEFSKLIYNLSKDLTIFTNGAIEIDQASQQKLASKNINIVEKGIDELFHENGLVNTIKFKDGSTQPIEAIFARVGMEQNTKIITDLGVKLTDLGYVEVDFMKKTNVTGVFAAGDCTTMFRAVAEAVAAGNIAGAIVNKELVADEF</sequence>
<keyword evidence="1" id="KW-0285">Flavoprotein</keyword>
<comment type="caution">
    <text evidence="4">The sequence shown here is derived from an EMBL/GenBank/DDBJ whole genome shotgun (WGS) entry which is preliminary data.</text>
</comment>
<organism evidence="4 5">
    <name type="scientific">Pedobacter cryotolerans</name>
    <dbReference type="NCBI Taxonomy" id="2571270"/>
    <lineage>
        <taxon>Bacteria</taxon>
        <taxon>Pseudomonadati</taxon>
        <taxon>Bacteroidota</taxon>
        <taxon>Sphingobacteriia</taxon>
        <taxon>Sphingobacteriales</taxon>
        <taxon>Sphingobacteriaceae</taxon>
        <taxon>Pedobacter</taxon>
    </lineage>
</organism>
<dbReference type="EMBL" id="SWBO01000003">
    <property type="protein sequence ID" value="TKC02116.1"/>
    <property type="molecule type" value="Genomic_DNA"/>
</dbReference>
<dbReference type="RefSeq" id="WP_136876150.1">
    <property type="nucleotide sequence ID" value="NZ_SWBO01000003.1"/>
</dbReference>
<dbReference type="OrthoDB" id="9806179at2"/>
<dbReference type="InterPro" id="IPR050097">
    <property type="entry name" value="Ferredoxin-NADP_redctase_2"/>
</dbReference>
<evidence type="ECO:0000313" key="4">
    <source>
        <dbReference type="EMBL" id="TKC02116.1"/>
    </source>
</evidence>
<dbReference type="AlphaFoldDB" id="A0A4U1C7L2"/>
<proteinExistence type="predicted"/>
<dbReference type="PRINTS" id="PR00368">
    <property type="entry name" value="FADPNR"/>
</dbReference>
<gene>
    <name evidence="4" type="ORF">FA045_07690</name>
</gene>